<dbReference type="RefSeq" id="WP_183974287.1">
    <property type="nucleotide sequence ID" value="NZ_JACHEB010000002.1"/>
</dbReference>
<comment type="caution">
    <text evidence="1">The sequence shown here is derived from an EMBL/GenBank/DDBJ whole genome shotgun (WGS) entry which is preliminary data.</text>
</comment>
<sequence>MPSFSEVTRIEAAIKNKNSKELEWSLWYCRMRQSVPSALPGDVKYWRGIEVLVKDALAPPVAAKIYPAKKKKPNRGLGLGPVETDEKGS</sequence>
<proteinExistence type="predicted"/>
<name>A0A9X0U342_9BACT</name>
<evidence type="ECO:0000313" key="2">
    <source>
        <dbReference type="Proteomes" id="UP000535182"/>
    </source>
</evidence>
<gene>
    <name evidence="1" type="ORF">HDF14_001140</name>
</gene>
<evidence type="ECO:0000313" key="1">
    <source>
        <dbReference type="EMBL" id="MBB5327535.1"/>
    </source>
</evidence>
<dbReference type="AlphaFoldDB" id="A0A9X0U342"/>
<keyword evidence="2" id="KW-1185">Reference proteome</keyword>
<accession>A0A9X0U342</accession>
<organism evidence="1 2">
    <name type="scientific">Tunturiibacter gelidiferens</name>
    <dbReference type="NCBI Taxonomy" id="3069689"/>
    <lineage>
        <taxon>Bacteria</taxon>
        <taxon>Pseudomonadati</taxon>
        <taxon>Acidobacteriota</taxon>
        <taxon>Terriglobia</taxon>
        <taxon>Terriglobales</taxon>
        <taxon>Acidobacteriaceae</taxon>
        <taxon>Tunturiibacter</taxon>
    </lineage>
</organism>
<dbReference type="EMBL" id="JACHEB010000002">
    <property type="protein sequence ID" value="MBB5327535.1"/>
    <property type="molecule type" value="Genomic_DNA"/>
</dbReference>
<protein>
    <submittedName>
        <fullName evidence="1">Uncharacterized protein</fullName>
    </submittedName>
</protein>
<reference evidence="1 2" key="1">
    <citation type="submission" date="2020-08" db="EMBL/GenBank/DDBJ databases">
        <title>Genomic Encyclopedia of Type Strains, Phase IV (KMG-V): Genome sequencing to study the core and pangenomes of soil and plant-associated prokaryotes.</title>
        <authorList>
            <person name="Whitman W."/>
        </authorList>
    </citation>
    <scope>NUCLEOTIDE SEQUENCE [LARGE SCALE GENOMIC DNA]</scope>
    <source>
        <strain evidence="1 2">X5P2</strain>
    </source>
</reference>
<dbReference type="Proteomes" id="UP000535182">
    <property type="component" value="Unassembled WGS sequence"/>
</dbReference>